<dbReference type="GO" id="GO:0015628">
    <property type="term" value="P:protein secretion by the type II secretion system"/>
    <property type="evidence" value="ECO:0007669"/>
    <property type="project" value="TreeGrafter"/>
</dbReference>
<dbReference type="InterPro" id="IPR003583">
    <property type="entry name" value="Hlx-hairpin-Hlx_DNA-bd_motif"/>
</dbReference>
<dbReference type="RefSeq" id="WP_012120210.1">
    <property type="nucleotide sequence ID" value="NC_009767.1"/>
</dbReference>
<evidence type="ECO:0000313" key="3">
    <source>
        <dbReference type="Proteomes" id="UP000000263"/>
    </source>
</evidence>
<dbReference type="Pfam" id="PF10531">
    <property type="entry name" value="SLBB"/>
    <property type="match status" value="1"/>
</dbReference>
<dbReference type="STRING" id="383372.Rcas_1691"/>
<reference evidence="2 3" key="1">
    <citation type="submission" date="2007-08" db="EMBL/GenBank/DDBJ databases">
        <title>Complete sequence of Roseiflexus castenholzii DSM 13941.</title>
        <authorList>
            <consortium name="US DOE Joint Genome Institute"/>
            <person name="Copeland A."/>
            <person name="Lucas S."/>
            <person name="Lapidus A."/>
            <person name="Barry K."/>
            <person name="Glavina del Rio T."/>
            <person name="Dalin E."/>
            <person name="Tice H."/>
            <person name="Pitluck S."/>
            <person name="Thompson L.S."/>
            <person name="Brettin T."/>
            <person name="Bruce D."/>
            <person name="Detter J.C."/>
            <person name="Han C."/>
            <person name="Tapia R."/>
            <person name="Schmutz J."/>
            <person name="Larimer F."/>
            <person name="Land M."/>
            <person name="Hauser L."/>
            <person name="Kyrpides N."/>
            <person name="Mikhailova N."/>
            <person name="Bryant D.A."/>
            <person name="Hanada S."/>
            <person name="Tsukatani Y."/>
            <person name="Richardson P."/>
        </authorList>
    </citation>
    <scope>NUCLEOTIDE SEQUENCE [LARGE SCALE GENOMIC DNA]</scope>
    <source>
        <strain evidence="3">DSM 13941 / HLO8</strain>
    </source>
</reference>
<dbReference type="PANTHER" id="PTHR21180">
    <property type="entry name" value="ENDONUCLEASE/EXONUCLEASE/PHOSPHATASE FAMILY DOMAIN-CONTAINING PROTEIN 1"/>
    <property type="match status" value="1"/>
</dbReference>
<protein>
    <submittedName>
        <fullName evidence="2">Competence protein ComEA helix-hairpin-helix repeat protein</fullName>
    </submittedName>
</protein>
<dbReference type="InterPro" id="IPR051675">
    <property type="entry name" value="Endo/Exo/Phosphatase_dom_1"/>
</dbReference>
<dbReference type="InterPro" id="IPR010994">
    <property type="entry name" value="RuvA_2-like"/>
</dbReference>
<dbReference type="GO" id="GO:0003677">
    <property type="term" value="F:DNA binding"/>
    <property type="evidence" value="ECO:0007669"/>
    <property type="project" value="InterPro"/>
</dbReference>
<evidence type="ECO:0000313" key="2">
    <source>
        <dbReference type="EMBL" id="ABU57783.1"/>
    </source>
</evidence>
<accession>A7NJW3</accession>
<dbReference type="SUPFAM" id="SSF47781">
    <property type="entry name" value="RuvA domain 2-like"/>
    <property type="match status" value="1"/>
</dbReference>
<dbReference type="AlphaFoldDB" id="A7NJW3"/>
<sequence length="222" mass="23038">MELFSELMQRKALVAAALLFALGAGILGQTALERLTPQGVQSGPNEPAADVSDDTFVEDSLDQDESVRPATPTRVACIVAYISGAVRAPDVYQLPVGARVKDLVLAAGGLSDDADIERINLAAPIADGQHVRVPWIGDGATMAATAPTESPASGESSGLIDLNRATAAELDALPGIGNVLANRIVEWREREGPFQSVDDLGKVEGIGPALLAKLKPLVTVAP</sequence>
<dbReference type="SMART" id="SM00278">
    <property type="entry name" value="HhH1"/>
    <property type="match status" value="2"/>
</dbReference>
<gene>
    <name evidence="2" type="ordered locus">Rcas_1691</name>
</gene>
<dbReference type="Gene3D" id="1.10.150.280">
    <property type="entry name" value="AF1531-like domain"/>
    <property type="match status" value="1"/>
</dbReference>
<dbReference type="Proteomes" id="UP000000263">
    <property type="component" value="Chromosome"/>
</dbReference>
<dbReference type="KEGG" id="rca:Rcas_1691"/>
<dbReference type="GO" id="GO:0015627">
    <property type="term" value="C:type II protein secretion system complex"/>
    <property type="evidence" value="ECO:0007669"/>
    <property type="project" value="TreeGrafter"/>
</dbReference>
<proteinExistence type="predicted"/>
<keyword evidence="3" id="KW-1185">Reference proteome</keyword>
<dbReference type="Pfam" id="PF12836">
    <property type="entry name" value="HHH_3"/>
    <property type="match status" value="1"/>
</dbReference>
<dbReference type="OrthoDB" id="9790239at2"/>
<dbReference type="EMBL" id="CP000804">
    <property type="protein sequence ID" value="ABU57783.1"/>
    <property type="molecule type" value="Genomic_DNA"/>
</dbReference>
<dbReference type="eggNOG" id="COG1555">
    <property type="taxonomic scope" value="Bacteria"/>
</dbReference>
<feature type="domain" description="Helix-hairpin-helix DNA-binding motif class 1" evidence="1">
    <location>
        <begin position="198"/>
        <end position="217"/>
    </location>
</feature>
<dbReference type="GO" id="GO:0006281">
    <property type="term" value="P:DNA repair"/>
    <property type="evidence" value="ECO:0007669"/>
    <property type="project" value="InterPro"/>
</dbReference>
<dbReference type="InterPro" id="IPR019554">
    <property type="entry name" value="Soluble_ligand-bd"/>
</dbReference>
<evidence type="ECO:0000259" key="1">
    <source>
        <dbReference type="SMART" id="SM00278"/>
    </source>
</evidence>
<dbReference type="PANTHER" id="PTHR21180:SF32">
    <property type="entry name" value="ENDONUCLEASE_EXONUCLEASE_PHOSPHATASE FAMILY DOMAIN-CONTAINING PROTEIN 1"/>
    <property type="match status" value="1"/>
</dbReference>
<name>A7NJW3_ROSCS</name>
<dbReference type="Gene3D" id="3.10.560.10">
    <property type="entry name" value="Outer membrane lipoprotein wza domain like"/>
    <property type="match status" value="1"/>
</dbReference>
<dbReference type="HOGENOM" id="CLU_052011_1_0_0"/>
<organism evidence="2 3">
    <name type="scientific">Roseiflexus castenholzii (strain DSM 13941 / HLO8)</name>
    <dbReference type="NCBI Taxonomy" id="383372"/>
    <lineage>
        <taxon>Bacteria</taxon>
        <taxon>Bacillati</taxon>
        <taxon>Chloroflexota</taxon>
        <taxon>Chloroflexia</taxon>
        <taxon>Chloroflexales</taxon>
        <taxon>Roseiflexineae</taxon>
        <taxon>Roseiflexaceae</taxon>
        <taxon>Roseiflexus</taxon>
    </lineage>
</organism>
<feature type="domain" description="Helix-hairpin-helix DNA-binding motif class 1" evidence="1">
    <location>
        <begin position="168"/>
        <end position="187"/>
    </location>
</feature>